<feature type="compositionally biased region" description="Basic and acidic residues" evidence="1">
    <location>
        <begin position="326"/>
        <end position="337"/>
    </location>
</feature>
<gene>
    <name evidence="2" type="ORF">G443_003245</name>
</gene>
<feature type="region of interest" description="Disordered" evidence="1">
    <location>
        <begin position="1"/>
        <end position="212"/>
    </location>
</feature>
<proteinExistence type="predicted"/>
<dbReference type="Proteomes" id="UP000791080">
    <property type="component" value="Unassembled WGS sequence"/>
</dbReference>
<name>A0ABT1JKD8_ACTCY</name>
<comment type="caution">
    <text evidence="2">The sequence shown here is derived from an EMBL/GenBank/DDBJ whole genome shotgun (WGS) entry which is preliminary data.</text>
</comment>
<evidence type="ECO:0000313" key="2">
    <source>
        <dbReference type="EMBL" id="MCP2332975.1"/>
    </source>
</evidence>
<evidence type="ECO:0000256" key="1">
    <source>
        <dbReference type="SAM" id="MobiDB-lite"/>
    </source>
</evidence>
<feature type="region of interest" description="Disordered" evidence="1">
    <location>
        <begin position="265"/>
        <end position="286"/>
    </location>
</feature>
<reference evidence="2 3" key="1">
    <citation type="submission" date="2022-06" db="EMBL/GenBank/DDBJ databases">
        <title>Genomic Encyclopedia of Type Strains, Phase I: the one thousand microbial genomes (KMG-I) project.</title>
        <authorList>
            <person name="Kyrpides N."/>
        </authorList>
    </citation>
    <scope>NUCLEOTIDE SEQUENCE [LARGE SCALE GENOMIC DNA]</scope>
    <source>
        <strain evidence="2 3">DSM 43889</strain>
    </source>
</reference>
<keyword evidence="3" id="KW-1185">Reference proteome</keyword>
<sequence length="364" mass="36740">MGSPGGGLDREGSAAWVVGPAAGWTTNSSPTIGGPPGVGTDGRARLPDGGDAGAVSPRLPGSPGSAVRRGERAVAERGGGRPPGLPWGDVSRETSVDVEGSVVLGSRGDQRGSSVPGRTGRGGSTPPSGCHLARSSSVVPGRCPWGSGRARGEELRRGAPVVPPPAGTPSEWSGPASDAAGRGRGCGVRALSPRDAGSGQVQAGRGGRTERWKRVGARPRRRVGGGFGSCGRSALGTGSGCGAGRLPGAEWTGEAVIVGCASSRRGLSPSSWPRPRRGAPGPAVLRAPADRWIGPAGAIDRTDPGERGTGGRCRRWRVWFRAWRREASGGDGRERGPRRAPFPAAGSVPTGARPVLPSRCGSGM</sequence>
<protein>
    <submittedName>
        <fullName evidence="2">Uncharacterized protein</fullName>
    </submittedName>
</protein>
<evidence type="ECO:0000313" key="3">
    <source>
        <dbReference type="Proteomes" id="UP000791080"/>
    </source>
</evidence>
<accession>A0ABT1JKD8</accession>
<organism evidence="2 3">
    <name type="scientific">Actinoalloteichus caeruleus DSM 43889</name>
    <dbReference type="NCBI Taxonomy" id="1120930"/>
    <lineage>
        <taxon>Bacteria</taxon>
        <taxon>Bacillati</taxon>
        <taxon>Actinomycetota</taxon>
        <taxon>Actinomycetes</taxon>
        <taxon>Pseudonocardiales</taxon>
        <taxon>Pseudonocardiaceae</taxon>
        <taxon>Actinoalloteichus</taxon>
        <taxon>Actinoalloteichus cyanogriseus</taxon>
    </lineage>
</organism>
<feature type="compositionally biased region" description="Basic and acidic residues" evidence="1">
    <location>
        <begin position="68"/>
        <end position="79"/>
    </location>
</feature>
<feature type="compositionally biased region" description="Low complexity" evidence="1">
    <location>
        <begin position="111"/>
        <end position="129"/>
    </location>
</feature>
<feature type="region of interest" description="Disordered" evidence="1">
    <location>
        <begin position="326"/>
        <end position="364"/>
    </location>
</feature>
<dbReference type="EMBL" id="AUBJ02000001">
    <property type="protein sequence ID" value="MCP2332975.1"/>
    <property type="molecule type" value="Genomic_DNA"/>
</dbReference>